<evidence type="ECO:0000256" key="2">
    <source>
        <dbReference type="ARBA" id="ARBA00012513"/>
    </source>
</evidence>
<evidence type="ECO:0000256" key="3">
    <source>
        <dbReference type="ARBA" id="ARBA00022527"/>
    </source>
</evidence>
<reference evidence="13" key="1">
    <citation type="journal article" date="2013" name="Genetics">
        <title>The draft genome and transcriptome of Panagrellus redivivus are shaped by the harsh demands of a free-living lifestyle.</title>
        <authorList>
            <person name="Srinivasan J."/>
            <person name="Dillman A.R."/>
            <person name="Macchietto M.G."/>
            <person name="Heikkinen L."/>
            <person name="Lakso M."/>
            <person name="Fracchia K.M."/>
            <person name="Antoshechkin I."/>
            <person name="Mortazavi A."/>
            <person name="Wong G."/>
            <person name="Sternberg P.W."/>
        </authorList>
    </citation>
    <scope>NUCLEOTIDE SEQUENCE [LARGE SCALE GENOMIC DNA]</scope>
    <source>
        <strain evidence="13">MT8872</strain>
    </source>
</reference>
<keyword evidence="5" id="KW-0808">Transferase</keyword>
<dbReference type="SMART" id="SM00220">
    <property type="entry name" value="S_TKc"/>
    <property type="match status" value="1"/>
</dbReference>
<dbReference type="GO" id="GO:0034272">
    <property type="term" value="C:phosphatidylinositol 3-kinase complex, class III, type II"/>
    <property type="evidence" value="ECO:0007669"/>
    <property type="project" value="TreeGrafter"/>
</dbReference>
<feature type="repeat" description="WD" evidence="10">
    <location>
        <begin position="950"/>
        <end position="991"/>
    </location>
</feature>
<dbReference type="EC" id="2.7.11.1" evidence="2"/>
<organism evidence="13 14">
    <name type="scientific">Panagrellus redivivus</name>
    <name type="common">Microworm</name>
    <dbReference type="NCBI Taxonomy" id="6233"/>
    <lineage>
        <taxon>Eukaryota</taxon>
        <taxon>Metazoa</taxon>
        <taxon>Ecdysozoa</taxon>
        <taxon>Nematoda</taxon>
        <taxon>Chromadorea</taxon>
        <taxon>Rhabditida</taxon>
        <taxon>Tylenchina</taxon>
        <taxon>Panagrolaimomorpha</taxon>
        <taxon>Panagrolaimoidea</taxon>
        <taxon>Panagrolaimidae</taxon>
        <taxon>Panagrellus</taxon>
    </lineage>
</organism>
<dbReference type="Pfam" id="PF00400">
    <property type="entry name" value="WD40"/>
    <property type="match status" value="1"/>
</dbReference>
<dbReference type="GO" id="GO:0045324">
    <property type="term" value="P:late endosome to vacuole transport"/>
    <property type="evidence" value="ECO:0007669"/>
    <property type="project" value="InterPro"/>
</dbReference>
<keyword evidence="3" id="KW-0723">Serine/threonine-protein kinase</keyword>
<dbReference type="SMART" id="SM00320">
    <property type="entry name" value="WD40"/>
    <property type="match status" value="4"/>
</dbReference>
<evidence type="ECO:0000256" key="1">
    <source>
        <dbReference type="ARBA" id="ARBA00004419"/>
    </source>
</evidence>
<dbReference type="PANTHER" id="PTHR17583:SF0">
    <property type="entry name" value="PHOSPHOINOSITIDE 3-KINASE REGULATORY SUBUNIT 4"/>
    <property type="match status" value="1"/>
</dbReference>
<reference evidence="14" key="2">
    <citation type="submission" date="2020-10" db="UniProtKB">
        <authorList>
            <consortium name="WormBaseParasite"/>
        </authorList>
    </citation>
    <scope>IDENTIFICATION</scope>
</reference>
<dbReference type="InterPro" id="IPR008271">
    <property type="entry name" value="Ser/Thr_kinase_AS"/>
</dbReference>
<dbReference type="SUPFAM" id="SSF56112">
    <property type="entry name" value="Protein kinase-like (PK-like)"/>
    <property type="match status" value="1"/>
</dbReference>
<dbReference type="Gene3D" id="2.130.10.10">
    <property type="entry name" value="YVTN repeat-like/Quinoprotein amine dehydrogenase"/>
    <property type="match status" value="2"/>
</dbReference>
<keyword evidence="4 10" id="KW-0853">WD repeat</keyword>
<dbReference type="GO" id="GO:0005770">
    <property type="term" value="C:late endosome"/>
    <property type="evidence" value="ECO:0007669"/>
    <property type="project" value="TreeGrafter"/>
</dbReference>
<dbReference type="InterPro" id="IPR001680">
    <property type="entry name" value="WD40_rpt"/>
</dbReference>
<dbReference type="GO" id="GO:0005524">
    <property type="term" value="F:ATP binding"/>
    <property type="evidence" value="ECO:0007669"/>
    <property type="project" value="UniProtKB-KW"/>
</dbReference>
<evidence type="ECO:0000313" key="13">
    <source>
        <dbReference type="Proteomes" id="UP000492821"/>
    </source>
</evidence>
<evidence type="ECO:0000256" key="9">
    <source>
        <dbReference type="ARBA" id="ARBA00022840"/>
    </source>
</evidence>
<dbReference type="PROSITE" id="PS50011">
    <property type="entry name" value="PROTEIN_KINASE_DOM"/>
    <property type="match status" value="1"/>
</dbReference>
<evidence type="ECO:0000259" key="12">
    <source>
        <dbReference type="PROSITE" id="PS50011"/>
    </source>
</evidence>
<keyword evidence="13" id="KW-1185">Reference proteome</keyword>
<dbReference type="InterPro" id="IPR045162">
    <property type="entry name" value="Vps15-like"/>
</dbReference>
<evidence type="ECO:0000256" key="6">
    <source>
        <dbReference type="ARBA" id="ARBA00022737"/>
    </source>
</evidence>
<dbReference type="GO" id="GO:0071561">
    <property type="term" value="C:nucleus-vacuole junction"/>
    <property type="evidence" value="ECO:0007669"/>
    <property type="project" value="TreeGrafter"/>
</dbReference>
<evidence type="ECO:0000256" key="10">
    <source>
        <dbReference type="PROSITE-ProRule" id="PRU00221"/>
    </source>
</evidence>
<evidence type="ECO:0000313" key="14">
    <source>
        <dbReference type="WBParaSite" id="Pan_g4259.t1"/>
    </source>
</evidence>
<protein>
    <recommendedName>
        <fullName evidence="2">non-specific serine/threonine protein kinase</fullName>
        <ecNumber evidence="2">2.7.11.1</ecNumber>
    </recommendedName>
</protein>
<dbReference type="WBParaSite" id="Pan_g4259.t1">
    <property type="protein sequence ID" value="Pan_g4259.t1"/>
    <property type="gene ID" value="Pan_g4259"/>
</dbReference>
<dbReference type="GO" id="GO:0016236">
    <property type="term" value="P:macroautophagy"/>
    <property type="evidence" value="ECO:0007669"/>
    <property type="project" value="InterPro"/>
</dbReference>
<keyword evidence="6" id="KW-0677">Repeat</keyword>
<name>A0A7E4VWM4_PANRE</name>
<dbReference type="InterPro" id="IPR055231">
    <property type="entry name" value="2AA_helical"/>
</dbReference>
<keyword evidence="8" id="KW-0418">Kinase</keyword>
<dbReference type="InterPro" id="IPR036322">
    <property type="entry name" value="WD40_repeat_dom_sf"/>
</dbReference>
<dbReference type="PANTHER" id="PTHR17583">
    <property type="entry name" value="PHOSPHOINOSITIDE 3-KINASE REGULATORY SUBUNIT 4"/>
    <property type="match status" value="1"/>
</dbReference>
<dbReference type="Pfam" id="PF22956">
    <property type="entry name" value="VPS15-like_hel"/>
    <property type="match status" value="1"/>
</dbReference>
<comment type="subcellular location">
    <subcellularLocation>
        <location evidence="1">Cytoplasmic vesicle</location>
        <location evidence="1">Autophagosome</location>
    </subcellularLocation>
</comment>
<dbReference type="Gene3D" id="1.25.10.10">
    <property type="entry name" value="Leucine-rich Repeat Variant"/>
    <property type="match status" value="1"/>
</dbReference>
<dbReference type="InterPro" id="IPR011009">
    <property type="entry name" value="Kinase-like_dom_sf"/>
</dbReference>
<dbReference type="Proteomes" id="UP000492821">
    <property type="component" value="Unassembled WGS sequence"/>
</dbReference>
<dbReference type="PROSITE" id="PS00108">
    <property type="entry name" value="PROTEIN_KINASE_ST"/>
    <property type="match status" value="1"/>
</dbReference>
<dbReference type="InterPro" id="IPR011989">
    <property type="entry name" value="ARM-like"/>
</dbReference>
<dbReference type="Gene3D" id="1.10.510.10">
    <property type="entry name" value="Transferase(Phosphotransferase) domain 1"/>
    <property type="match status" value="1"/>
</dbReference>
<evidence type="ECO:0000256" key="7">
    <source>
        <dbReference type="ARBA" id="ARBA00022741"/>
    </source>
</evidence>
<accession>A0A7E4VWM4</accession>
<dbReference type="PROSITE" id="PS50294">
    <property type="entry name" value="WD_REPEATS_REGION"/>
    <property type="match status" value="1"/>
</dbReference>
<feature type="region of interest" description="Disordered" evidence="11">
    <location>
        <begin position="762"/>
        <end position="786"/>
    </location>
</feature>
<dbReference type="PROSITE" id="PS50082">
    <property type="entry name" value="WD_REPEATS_2"/>
    <property type="match status" value="1"/>
</dbReference>
<dbReference type="InterPro" id="IPR000719">
    <property type="entry name" value="Prot_kinase_dom"/>
</dbReference>
<dbReference type="InterPro" id="IPR016024">
    <property type="entry name" value="ARM-type_fold"/>
</dbReference>
<feature type="compositionally biased region" description="Polar residues" evidence="11">
    <location>
        <begin position="768"/>
        <end position="779"/>
    </location>
</feature>
<keyword evidence="7" id="KW-0547">Nucleotide-binding</keyword>
<evidence type="ECO:0000256" key="11">
    <source>
        <dbReference type="SAM" id="MobiDB-lite"/>
    </source>
</evidence>
<dbReference type="GO" id="GO:0006623">
    <property type="term" value="P:protein targeting to vacuole"/>
    <property type="evidence" value="ECO:0007669"/>
    <property type="project" value="TreeGrafter"/>
</dbReference>
<keyword evidence="9" id="KW-0067">ATP-binding</keyword>
<dbReference type="SUPFAM" id="SSF50978">
    <property type="entry name" value="WD40 repeat-like"/>
    <property type="match status" value="1"/>
</dbReference>
<evidence type="ECO:0000256" key="4">
    <source>
        <dbReference type="ARBA" id="ARBA00022574"/>
    </source>
</evidence>
<feature type="domain" description="Protein kinase" evidence="12">
    <location>
        <begin position="25"/>
        <end position="308"/>
    </location>
</feature>
<evidence type="ECO:0000256" key="8">
    <source>
        <dbReference type="ARBA" id="ARBA00022777"/>
    </source>
</evidence>
<dbReference type="SUPFAM" id="SSF48371">
    <property type="entry name" value="ARM repeat"/>
    <property type="match status" value="1"/>
</dbReference>
<sequence>MGNVQITPLPRVITPIETYFPGPEFTFVQSLGNTRFMKVARVKYEGVPMMAKVFVFPDQAFDAKKFLDEIKKIDSKLGVSTYSNCFGYTVKYRKEWSHIILLRPFHKDTLHDRMNIQPFLVDVEKRWIAFQLLKALEECKRAEIVHGDIKSTNLLISSSTWVTMADFASFKPTFFPSDNPSTFTFFFNPNRLDGCNIAPERLKPSRDIDSSFNREFSEMHKLTADRTYAMDIFSCGCVLVELFSSKPAFTFRELMEYQQAEYVEMHMNRICNSLPEELRELITIMLERDPLLREAKYTAYAPFHAPNLFPPIFESFLYHYIGGFRKVVTMSRKVGNEDRPFNRVVPILPDEAIIKLHVERNQYFEYLKKDNSQAVVLLISLVTSNIRSCRTVRAKIDAVQLLDELSQHATENIIAERIVPYLVKLFSDKFTLVQTEAIHVLIKIIANFKKIPVVETRLFVDYIIPEMRHLLQSEKTSPMTLMAVAGNLGILARTAFRFFQEGMNHAREAGGAIGTDTTDGPKTENVKETTAASKLNEVEKQSLLVHIREMFTKFITMDNYAVQQALLAEDNLTKLCHFFHDVGASSDDILEYLGTTCKPNWRMKVSFFKNCQSVIIKNRKGWFFIPYLKEGLQSAEEFVVLEALRCIYAFRSNNLFDNATIFGLFDWIVPFLVHPNIWLRIATVDILKLMDDVSPFEDVYCRLLPKVRMFLTAPLIRLNDKTAIHEVLVDPIPRDAWTIVTKCKDPVSLLSELENEQNLARLGGGRHSSFTPSIDTNPAPSGRRGDVSRVIQKLQNCCPAPVDGRATLEDKIIAFRPILEHMERRSKDSNFQVLTKIPPVHTFDFEGGVHDSRAMSTLGVDSTADMLGSNANLTALPRDSDMTSRAVLEALFQHKRDQYHRQTRLTSSTASAHRLIAGASAFGKSVSASGVTGRDPGSFKTPEIRVAAHLHEHSGPITKLAPHGNGTVFATSSQDQTVKLWNLSQVHTARASPVTSVSTEYYRHPVNCLQFMTDNENHLVAGSEGGELSIFDIERDAFLNCTLNLDPEHDGGITQLFTADHLIYALTVQSNIYGLDKRVANNKAAFSLENILQRRIRNAFGYVTSMTVDPIRQHWMAITSSTFGTRRSERENPRPYDNIMLLDLRFLGLPIADWSHSSRAPCTASWPVITGGNDCRTLATAVTMEGEVSLWNLASMHERKVMLWPGSTLVAPGGEIRLEYRNELRTTAFAQSATHSGIFTGDSDGSLRFWGLTHRGNDFEVDPKRCQYLSGRHRPYLIPPLVNRQTAVRNGQSQQPNPQKISYHGASYDGASVVFEERPPISVKDADLCQRPVGEQHFDGITDIGLLGPDYLASSARNGVVKVWRVHNT</sequence>
<proteinExistence type="predicted"/>
<dbReference type="GO" id="GO:0004674">
    <property type="term" value="F:protein serine/threonine kinase activity"/>
    <property type="evidence" value="ECO:0007669"/>
    <property type="project" value="UniProtKB-KW"/>
</dbReference>
<dbReference type="GO" id="GO:0034271">
    <property type="term" value="C:phosphatidylinositol 3-kinase complex, class III, type I"/>
    <property type="evidence" value="ECO:0007669"/>
    <property type="project" value="TreeGrafter"/>
</dbReference>
<dbReference type="GO" id="GO:0005776">
    <property type="term" value="C:autophagosome"/>
    <property type="evidence" value="ECO:0007669"/>
    <property type="project" value="UniProtKB-SubCell"/>
</dbReference>
<evidence type="ECO:0000256" key="5">
    <source>
        <dbReference type="ARBA" id="ARBA00022679"/>
    </source>
</evidence>
<dbReference type="Pfam" id="PF00069">
    <property type="entry name" value="Pkinase"/>
    <property type="match status" value="1"/>
</dbReference>
<dbReference type="InterPro" id="IPR015943">
    <property type="entry name" value="WD40/YVTN_repeat-like_dom_sf"/>
</dbReference>